<evidence type="ECO:0000313" key="1">
    <source>
        <dbReference type="EMBL" id="KAI3772662.1"/>
    </source>
</evidence>
<sequence length="94" mass="10458">MAAFTSSLRGLVRSGGANEVGEETKTWICEIGFGPIHEVVVRIYRFPPNNFIKISRIPMTCISPIPITLCSSSLVLLNLSRSQLKFYSFTHQIA</sequence>
<keyword evidence="2" id="KW-1185">Reference proteome</keyword>
<proteinExistence type="predicted"/>
<evidence type="ECO:0000313" key="2">
    <source>
        <dbReference type="Proteomes" id="UP001055879"/>
    </source>
</evidence>
<dbReference type="EMBL" id="CM042047">
    <property type="protein sequence ID" value="KAI3772662.1"/>
    <property type="molecule type" value="Genomic_DNA"/>
</dbReference>
<gene>
    <name evidence="1" type="ORF">L6452_03852</name>
</gene>
<organism evidence="1 2">
    <name type="scientific">Arctium lappa</name>
    <name type="common">Greater burdock</name>
    <name type="synonym">Lappa major</name>
    <dbReference type="NCBI Taxonomy" id="4217"/>
    <lineage>
        <taxon>Eukaryota</taxon>
        <taxon>Viridiplantae</taxon>
        <taxon>Streptophyta</taxon>
        <taxon>Embryophyta</taxon>
        <taxon>Tracheophyta</taxon>
        <taxon>Spermatophyta</taxon>
        <taxon>Magnoliopsida</taxon>
        <taxon>eudicotyledons</taxon>
        <taxon>Gunneridae</taxon>
        <taxon>Pentapetalae</taxon>
        <taxon>asterids</taxon>
        <taxon>campanulids</taxon>
        <taxon>Asterales</taxon>
        <taxon>Asteraceae</taxon>
        <taxon>Carduoideae</taxon>
        <taxon>Cardueae</taxon>
        <taxon>Arctiinae</taxon>
        <taxon>Arctium</taxon>
    </lineage>
</organism>
<reference evidence="2" key="1">
    <citation type="journal article" date="2022" name="Mol. Ecol. Resour.">
        <title>The genomes of chicory, endive, great burdock and yacon provide insights into Asteraceae palaeo-polyploidization history and plant inulin production.</title>
        <authorList>
            <person name="Fan W."/>
            <person name="Wang S."/>
            <person name="Wang H."/>
            <person name="Wang A."/>
            <person name="Jiang F."/>
            <person name="Liu H."/>
            <person name="Zhao H."/>
            <person name="Xu D."/>
            <person name="Zhang Y."/>
        </authorList>
    </citation>
    <scope>NUCLEOTIDE SEQUENCE [LARGE SCALE GENOMIC DNA]</scope>
    <source>
        <strain evidence="2">cv. Niubang</strain>
    </source>
</reference>
<name>A0ACB9FQ07_ARCLA</name>
<accession>A0ACB9FQ07</accession>
<protein>
    <submittedName>
        <fullName evidence="1">Uncharacterized protein</fullName>
    </submittedName>
</protein>
<dbReference type="Proteomes" id="UP001055879">
    <property type="component" value="Linkage Group LG01"/>
</dbReference>
<reference evidence="1 2" key="2">
    <citation type="journal article" date="2022" name="Mol. Ecol. Resour.">
        <title>The genomes of chicory, endive, great burdock and yacon provide insights into Asteraceae paleo-polyploidization history and plant inulin production.</title>
        <authorList>
            <person name="Fan W."/>
            <person name="Wang S."/>
            <person name="Wang H."/>
            <person name="Wang A."/>
            <person name="Jiang F."/>
            <person name="Liu H."/>
            <person name="Zhao H."/>
            <person name="Xu D."/>
            <person name="Zhang Y."/>
        </authorList>
    </citation>
    <scope>NUCLEOTIDE SEQUENCE [LARGE SCALE GENOMIC DNA]</scope>
    <source>
        <strain evidence="2">cv. Niubang</strain>
    </source>
</reference>
<comment type="caution">
    <text evidence="1">The sequence shown here is derived from an EMBL/GenBank/DDBJ whole genome shotgun (WGS) entry which is preliminary data.</text>
</comment>